<dbReference type="AlphaFoldDB" id="A0A9P0ZAY1"/>
<feature type="region of interest" description="Disordered" evidence="1">
    <location>
        <begin position="76"/>
        <end position="134"/>
    </location>
</feature>
<dbReference type="PANTHER" id="PTHR34449">
    <property type="entry name" value="RHO TERMINATION FACTOR"/>
    <property type="match status" value="1"/>
</dbReference>
<dbReference type="Proteomes" id="UP001152484">
    <property type="component" value="Unassembled WGS sequence"/>
</dbReference>
<dbReference type="GO" id="GO:0006353">
    <property type="term" value="P:DNA-templated transcription termination"/>
    <property type="evidence" value="ECO:0007669"/>
    <property type="project" value="InterPro"/>
</dbReference>
<protein>
    <recommendedName>
        <fullName evidence="2">Rho termination factor-like N-terminal domain-containing protein</fullName>
    </recommendedName>
</protein>
<feature type="domain" description="Rho termination factor-like N-terminal" evidence="2">
    <location>
        <begin position="310"/>
        <end position="343"/>
    </location>
</feature>
<dbReference type="Gene3D" id="1.10.720.10">
    <property type="match status" value="1"/>
</dbReference>
<dbReference type="OrthoDB" id="652255at2759"/>
<feature type="compositionally biased region" description="Basic and acidic residues" evidence="1">
    <location>
        <begin position="217"/>
        <end position="237"/>
    </location>
</feature>
<comment type="caution">
    <text evidence="3">The sequence shown here is derived from an EMBL/GenBank/DDBJ whole genome shotgun (WGS) entry which is preliminary data.</text>
</comment>
<feature type="region of interest" description="Disordered" evidence="1">
    <location>
        <begin position="158"/>
        <end position="178"/>
    </location>
</feature>
<feature type="region of interest" description="Disordered" evidence="1">
    <location>
        <begin position="193"/>
        <end position="309"/>
    </location>
</feature>
<organism evidence="3 4">
    <name type="scientific">Cuscuta europaea</name>
    <name type="common">European dodder</name>
    <dbReference type="NCBI Taxonomy" id="41803"/>
    <lineage>
        <taxon>Eukaryota</taxon>
        <taxon>Viridiplantae</taxon>
        <taxon>Streptophyta</taxon>
        <taxon>Embryophyta</taxon>
        <taxon>Tracheophyta</taxon>
        <taxon>Spermatophyta</taxon>
        <taxon>Magnoliopsida</taxon>
        <taxon>eudicotyledons</taxon>
        <taxon>Gunneridae</taxon>
        <taxon>Pentapetalae</taxon>
        <taxon>asterids</taxon>
        <taxon>lamiids</taxon>
        <taxon>Solanales</taxon>
        <taxon>Convolvulaceae</taxon>
        <taxon>Cuscuteae</taxon>
        <taxon>Cuscuta</taxon>
        <taxon>Cuscuta subgen. Cuscuta</taxon>
    </lineage>
</organism>
<gene>
    <name evidence="3" type="ORF">CEURO_LOCUS12425</name>
</gene>
<dbReference type="InterPro" id="IPR011112">
    <property type="entry name" value="Rho-like_N"/>
</dbReference>
<reference evidence="3" key="1">
    <citation type="submission" date="2022-07" db="EMBL/GenBank/DDBJ databases">
        <authorList>
            <person name="Macas J."/>
            <person name="Novak P."/>
            <person name="Neumann P."/>
        </authorList>
    </citation>
    <scope>NUCLEOTIDE SEQUENCE</scope>
</reference>
<dbReference type="PANTHER" id="PTHR34449:SF5">
    <property type="entry name" value="ATP BINDING _ ATPASE"/>
    <property type="match status" value="1"/>
</dbReference>
<feature type="compositionally biased region" description="Polar residues" evidence="1">
    <location>
        <begin position="92"/>
        <end position="108"/>
    </location>
</feature>
<evidence type="ECO:0000259" key="2">
    <source>
        <dbReference type="Pfam" id="PF07498"/>
    </source>
</evidence>
<dbReference type="EMBL" id="CAMAPE010000031">
    <property type="protein sequence ID" value="CAH9093734.1"/>
    <property type="molecule type" value="Genomic_DNA"/>
</dbReference>
<feature type="compositionally biased region" description="Basic and acidic residues" evidence="1">
    <location>
        <begin position="158"/>
        <end position="177"/>
    </location>
</feature>
<feature type="compositionally biased region" description="Polar residues" evidence="1">
    <location>
        <begin position="201"/>
        <end position="216"/>
    </location>
</feature>
<evidence type="ECO:0000313" key="4">
    <source>
        <dbReference type="Proteomes" id="UP001152484"/>
    </source>
</evidence>
<proteinExistence type="predicted"/>
<keyword evidence="4" id="KW-1185">Reference proteome</keyword>
<evidence type="ECO:0000313" key="3">
    <source>
        <dbReference type="EMBL" id="CAH9093734.1"/>
    </source>
</evidence>
<dbReference type="Pfam" id="PF07498">
    <property type="entry name" value="Rho_N"/>
    <property type="match status" value="1"/>
</dbReference>
<evidence type="ECO:0000256" key="1">
    <source>
        <dbReference type="SAM" id="MobiDB-lite"/>
    </source>
</evidence>
<feature type="compositionally biased region" description="Acidic residues" evidence="1">
    <location>
        <begin position="110"/>
        <end position="119"/>
    </location>
</feature>
<name>A0A9P0ZAY1_CUSEU</name>
<feature type="compositionally biased region" description="Basic and acidic residues" evidence="1">
    <location>
        <begin position="265"/>
        <end position="277"/>
    </location>
</feature>
<feature type="compositionally biased region" description="Acidic residues" evidence="1">
    <location>
        <begin position="278"/>
        <end position="288"/>
    </location>
</feature>
<sequence length="344" mass="38292">MSFQIDFYAKCFSENTLPQLVSGFGGLSDGKCFPCSGLSLRLVNNISPCPSRAKFGKVNALCLEPTLRSSSFACSATSSSINPRKTPEYSKYTKQGTSRSNKNRQSGDGNDYENLEESDILSSKTSKAPTTATLRPRERKILELFRKVQAQLREREVAVKGEKKVERPESSKGKVGIEGETVDSLLKLLRKHSVQKEKKTGNSSDSIQDHSGPTDVSNEKQENEAIVLDRPKSDFRRRSPVSRVKTQPSYSSEEATLKTVASAGNDEKGNKIGLHEDVFDEITEDDETSDIHDDHDDDDDDDEVGGKKIEEMALPELRKLAKSRGVKRYSKLKKAELIELLHKM</sequence>
<feature type="compositionally biased region" description="Polar residues" evidence="1">
    <location>
        <begin position="244"/>
        <end position="254"/>
    </location>
</feature>
<feature type="compositionally biased region" description="Low complexity" evidence="1">
    <location>
        <begin position="122"/>
        <end position="133"/>
    </location>
</feature>
<accession>A0A9P0ZAY1</accession>